<accession>A0A7V2F5W1</accession>
<proteinExistence type="predicted"/>
<reference evidence="1" key="1">
    <citation type="journal article" date="2020" name="mSystems">
        <title>Genome- and Community-Level Interaction Insights into Carbon Utilization and Element Cycling Functions of Hydrothermarchaeota in Hydrothermal Sediment.</title>
        <authorList>
            <person name="Zhou Z."/>
            <person name="Liu Y."/>
            <person name="Xu W."/>
            <person name="Pan J."/>
            <person name="Luo Z.H."/>
            <person name="Li M."/>
        </authorList>
    </citation>
    <scope>NUCLEOTIDE SEQUENCE [LARGE SCALE GENOMIC DNA]</scope>
    <source>
        <strain evidence="1">SpSt-143</strain>
    </source>
</reference>
<evidence type="ECO:0000313" key="1">
    <source>
        <dbReference type="EMBL" id="HER95333.1"/>
    </source>
</evidence>
<gene>
    <name evidence="1" type="ORF">ENO59_02270</name>
</gene>
<dbReference type="EMBL" id="DSGB01000003">
    <property type="protein sequence ID" value="HER95333.1"/>
    <property type="molecule type" value="Genomic_DNA"/>
</dbReference>
<organism evidence="1">
    <name type="scientific">Rhodothermus marinus</name>
    <name type="common">Rhodothermus obamensis</name>
    <dbReference type="NCBI Taxonomy" id="29549"/>
    <lineage>
        <taxon>Bacteria</taxon>
        <taxon>Pseudomonadati</taxon>
        <taxon>Rhodothermota</taxon>
        <taxon>Rhodothermia</taxon>
        <taxon>Rhodothermales</taxon>
        <taxon>Rhodothermaceae</taxon>
        <taxon>Rhodothermus</taxon>
    </lineage>
</organism>
<dbReference type="PROSITE" id="PS51257">
    <property type="entry name" value="PROKAR_LIPOPROTEIN"/>
    <property type="match status" value="1"/>
</dbReference>
<protein>
    <submittedName>
        <fullName evidence="1">Uncharacterized protein</fullName>
    </submittedName>
</protein>
<comment type="caution">
    <text evidence="1">The sequence shown here is derived from an EMBL/GenBank/DDBJ whole genome shotgun (WGS) entry which is preliminary data.</text>
</comment>
<dbReference type="AlphaFoldDB" id="A0A7V2F5W1"/>
<name>A0A7V2F5W1_RHOMR</name>
<sequence>MGLINRLGIGILLIGVGCLPAKGQAISWEMAAATGLITSGGGALPLWLHANSWGSVDPAGTSGYLQRESSSWC</sequence>